<accession>A0ABQ9Z4M6</accession>
<organism evidence="2 3">
    <name type="scientific">Daphnia magna</name>
    <dbReference type="NCBI Taxonomy" id="35525"/>
    <lineage>
        <taxon>Eukaryota</taxon>
        <taxon>Metazoa</taxon>
        <taxon>Ecdysozoa</taxon>
        <taxon>Arthropoda</taxon>
        <taxon>Crustacea</taxon>
        <taxon>Branchiopoda</taxon>
        <taxon>Diplostraca</taxon>
        <taxon>Cladocera</taxon>
        <taxon>Anomopoda</taxon>
        <taxon>Daphniidae</taxon>
        <taxon>Daphnia</taxon>
    </lineage>
</organism>
<keyword evidence="3" id="KW-1185">Reference proteome</keyword>
<comment type="caution">
    <text evidence="2">The sequence shown here is derived from an EMBL/GenBank/DDBJ whole genome shotgun (WGS) entry which is preliminary data.</text>
</comment>
<evidence type="ECO:0000256" key="1">
    <source>
        <dbReference type="SAM" id="MobiDB-lite"/>
    </source>
</evidence>
<name>A0ABQ9Z4M6_9CRUS</name>
<evidence type="ECO:0008006" key="4">
    <source>
        <dbReference type="Google" id="ProtNLM"/>
    </source>
</evidence>
<protein>
    <recommendedName>
        <fullName evidence="4">Secreted protein</fullName>
    </recommendedName>
</protein>
<evidence type="ECO:0000313" key="2">
    <source>
        <dbReference type="EMBL" id="KAK4007842.1"/>
    </source>
</evidence>
<dbReference type="Proteomes" id="UP001234178">
    <property type="component" value="Unassembled WGS sequence"/>
</dbReference>
<reference evidence="2 3" key="1">
    <citation type="journal article" date="2023" name="Nucleic Acids Res.">
        <title>The hologenome of Daphnia magna reveals possible DNA methylation and microbiome-mediated evolution of the host genome.</title>
        <authorList>
            <person name="Chaturvedi A."/>
            <person name="Li X."/>
            <person name="Dhandapani V."/>
            <person name="Marshall H."/>
            <person name="Kissane S."/>
            <person name="Cuenca-Cambronero M."/>
            <person name="Asole G."/>
            <person name="Calvet F."/>
            <person name="Ruiz-Romero M."/>
            <person name="Marangio P."/>
            <person name="Guigo R."/>
            <person name="Rago D."/>
            <person name="Mirbahai L."/>
            <person name="Eastwood N."/>
            <person name="Colbourne J.K."/>
            <person name="Zhou J."/>
            <person name="Mallon E."/>
            <person name="Orsini L."/>
        </authorList>
    </citation>
    <scope>NUCLEOTIDE SEQUENCE [LARGE SCALE GENOMIC DNA]</scope>
    <source>
        <strain evidence="2">LRV0_1</strain>
    </source>
</reference>
<evidence type="ECO:0000313" key="3">
    <source>
        <dbReference type="Proteomes" id="UP001234178"/>
    </source>
</evidence>
<sequence>MLSHCLLTSAATNCAYHSTPDRPKSTCWRRSVGKPGKSKTVPSSTSKPAVRRMQEQLNEGTKDFRRDIWACRG</sequence>
<feature type="region of interest" description="Disordered" evidence="1">
    <location>
        <begin position="18"/>
        <end position="52"/>
    </location>
</feature>
<feature type="compositionally biased region" description="Low complexity" evidence="1">
    <location>
        <begin position="33"/>
        <end position="48"/>
    </location>
</feature>
<gene>
    <name evidence="2" type="ORF">OUZ56_012993</name>
</gene>
<dbReference type="EMBL" id="JAOYFB010000002">
    <property type="protein sequence ID" value="KAK4007842.1"/>
    <property type="molecule type" value="Genomic_DNA"/>
</dbReference>
<proteinExistence type="predicted"/>